<accession>A0A9W7GJ94</accession>
<dbReference type="GO" id="GO:0012505">
    <property type="term" value="C:endomembrane system"/>
    <property type="evidence" value="ECO:0007669"/>
    <property type="project" value="UniProtKB-SubCell"/>
</dbReference>
<evidence type="ECO:0000256" key="5">
    <source>
        <dbReference type="SAM" id="MobiDB-lite"/>
    </source>
</evidence>
<evidence type="ECO:0000313" key="8">
    <source>
        <dbReference type="EMBL" id="GMI45278.1"/>
    </source>
</evidence>
<name>A0A9W7GJ94_9STRA</name>
<comment type="subcellular location">
    <subcellularLocation>
        <location evidence="1">Endomembrane system</location>
        <topology evidence="1">Multi-pass membrane protein</topology>
    </subcellularLocation>
</comment>
<dbReference type="EMBL" id="BRYA01001541">
    <property type="protein sequence ID" value="GMI45278.1"/>
    <property type="molecule type" value="Genomic_DNA"/>
</dbReference>
<keyword evidence="4 6" id="KW-0472">Membrane</keyword>
<dbReference type="CDD" id="cd06174">
    <property type="entry name" value="MFS"/>
    <property type="match status" value="1"/>
</dbReference>
<feature type="transmembrane region" description="Helical" evidence="6">
    <location>
        <begin position="53"/>
        <end position="76"/>
    </location>
</feature>
<feature type="transmembrane region" description="Helical" evidence="6">
    <location>
        <begin position="336"/>
        <end position="357"/>
    </location>
</feature>
<reference evidence="9" key="1">
    <citation type="journal article" date="2023" name="Commun. Biol.">
        <title>Genome analysis of Parmales, the sister group of diatoms, reveals the evolutionary specialization of diatoms from phago-mixotrophs to photoautotrophs.</title>
        <authorList>
            <person name="Ban H."/>
            <person name="Sato S."/>
            <person name="Yoshikawa S."/>
            <person name="Yamada K."/>
            <person name="Nakamura Y."/>
            <person name="Ichinomiya M."/>
            <person name="Sato N."/>
            <person name="Blanc-Mathieu R."/>
            <person name="Endo H."/>
            <person name="Kuwata A."/>
            <person name="Ogata H."/>
        </authorList>
    </citation>
    <scope>NUCLEOTIDE SEQUENCE [LARGE SCALE GENOMIC DNA]</scope>
</reference>
<dbReference type="Gene3D" id="1.20.1250.20">
    <property type="entry name" value="MFS general substrate transporter like domains"/>
    <property type="match status" value="1"/>
</dbReference>
<sequence length="486" mass="52407">MGEIDDRTLGPKSDQSKATRSNSPDSQVYKSSPGDSNESSKTSQERGKYINSLNVCVFVAYFMSSASVAVPVALITTVSNDLMAEGDSAASFSARVAAWAVAGTSLGKAINGFVGDSCGARRTMAFSFIFQALALFLFSIGNDATSIGVANFLLEYFNSVHWPCQTIVLSVHYRGDKEKLEAGVMVLGLSSRAGALLGIPLFSLLNGSLGWRSVALWGMVIPLFGFVVVMVFISDAPSKRFDPQGKGLSFRGILDSLREVLSSKLFWLIAFAQSGNSLVRTSERILGGFFSETAGVDDDKAGGLTAVLSGGLLAGVLIFGGIFIKRNWEEKRKLVMWLYVGCGFGTLMLGVISLPMVADRFGDSVKLGMELALVFFYAMCVGVQYYNIPSLLASTFGENKGLCSAYIDGVAYICTSFFWTGFSRIVNSGDYGWFCGWGLLIVIIVGASLSMDRFMVKFWAERWGVETKGDSEAEKMLLPEEGKTAV</sequence>
<dbReference type="GO" id="GO:0016020">
    <property type="term" value="C:membrane"/>
    <property type="evidence" value="ECO:0007669"/>
    <property type="project" value="UniProtKB-ARBA"/>
</dbReference>
<dbReference type="PANTHER" id="PTHR43826">
    <property type="entry name" value="GLUCOSE-6-PHOSPHATE EXCHANGER SLC37A4"/>
    <property type="match status" value="1"/>
</dbReference>
<feature type="transmembrane region" description="Helical" evidence="6">
    <location>
        <begin position="182"/>
        <end position="202"/>
    </location>
</feature>
<proteinExistence type="predicted"/>
<feature type="region of interest" description="Disordered" evidence="5">
    <location>
        <begin position="1"/>
        <end position="44"/>
    </location>
</feature>
<evidence type="ECO:0000256" key="4">
    <source>
        <dbReference type="ARBA" id="ARBA00023136"/>
    </source>
</evidence>
<feature type="transmembrane region" description="Helical" evidence="6">
    <location>
        <begin position="431"/>
        <end position="449"/>
    </location>
</feature>
<dbReference type="InterPro" id="IPR051337">
    <property type="entry name" value="OPA_Antiporter"/>
</dbReference>
<feature type="transmembrane region" description="Helical" evidence="6">
    <location>
        <begin position="400"/>
        <end position="419"/>
    </location>
</feature>
<feature type="transmembrane region" description="Helical" evidence="6">
    <location>
        <begin position="126"/>
        <end position="153"/>
    </location>
</feature>
<feature type="compositionally biased region" description="Basic and acidic residues" evidence="5">
    <location>
        <begin position="1"/>
        <end position="17"/>
    </location>
</feature>
<feature type="transmembrane region" description="Helical" evidence="6">
    <location>
        <begin position="96"/>
        <end position="114"/>
    </location>
</feature>
<dbReference type="InterPro" id="IPR020846">
    <property type="entry name" value="MFS_dom"/>
</dbReference>
<organism evidence="8 9">
    <name type="scientific">Triparma columacea</name>
    <dbReference type="NCBI Taxonomy" id="722753"/>
    <lineage>
        <taxon>Eukaryota</taxon>
        <taxon>Sar</taxon>
        <taxon>Stramenopiles</taxon>
        <taxon>Ochrophyta</taxon>
        <taxon>Bolidophyceae</taxon>
        <taxon>Parmales</taxon>
        <taxon>Triparmaceae</taxon>
        <taxon>Triparma</taxon>
    </lineage>
</organism>
<dbReference type="SUPFAM" id="SSF103473">
    <property type="entry name" value="MFS general substrate transporter"/>
    <property type="match status" value="1"/>
</dbReference>
<keyword evidence="2 6" id="KW-0812">Transmembrane</keyword>
<dbReference type="AlphaFoldDB" id="A0A9W7GJ94"/>
<evidence type="ECO:0000256" key="6">
    <source>
        <dbReference type="SAM" id="Phobius"/>
    </source>
</evidence>
<evidence type="ECO:0000313" key="9">
    <source>
        <dbReference type="Proteomes" id="UP001165065"/>
    </source>
</evidence>
<gene>
    <name evidence="8" type="ORF">TrCOL_g13310</name>
</gene>
<protein>
    <recommendedName>
        <fullName evidence="7">Major facilitator superfamily (MFS) profile domain-containing protein</fullName>
    </recommendedName>
</protein>
<dbReference type="InterPro" id="IPR011701">
    <property type="entry name" value="MFS"/>
</dbReference>
<keyword evidence="9" id="KW-1185">Reference proteome</keyword>
<dbReference type="OrthoDB" id="194491at2759"/>
<dbReference type="InterPro" id="IPR036259">
    <property type="entry name" value="MFS_trans_sf"/>
</dbReference>
<evidence type="ECO:0000256" key="1">
    <source>
        <dbReference type="ARBA" id="ARBA00004127"/>
    </source>
</evidence>
<dbReference type="Proteomes" id="UP001165065">
    <property type="component" value="Unassembled WGS sequence"/>
</dbReference>
<dbReference type="Pfam" id="PF07690">
    <property type="entry name" value="MFS_1"/>
    <property type="match status" value="1"/>
</dbReference>
<feature type="compositionally biased region" description="Polar residues" evidence="5">
    <location>
        <begin position="18"/>
        <end position="42"/>
    </location>
</feature>
<feature type="domain" description="Major facilitator superfamily (MFS) profile" evidence="7">
    <location>
        <begin position="53"/>
        <end position="464"/>
    </location>
</feature>
<dbReference type="PANTHER" id="PTHR43826:SF8">
    <property type="entry name" value="MAJOR FACILITATOR SUPERFAMILY (MFS) PROFILE DOMAIN-CONTAINING PROTEIN"/>
    <property type="match status" value="1"/>
</dbReference>
<evidence type="ECO:0000256" key="2">
    <source>
        <dbReference type="ARBA" id="ARBA00022692"/>
    </source>
</evidence>
<dbReference type="PROSITE" id="PS50850">
    <property type="entry name" value="MFS"/>
    <property type="match status" value="1"/>
</dbReference>
<comment type="caution">
    <text evidence="8">The sequence shown here is derived from an EMBL/GenBank/DDBJ whole genome shotgun (WGS) entry which is preliminary data.</text>
</comment>
<dbReference type="GO" id="GO:0035435">
    <property type="term" value="P:phosphate ion transmembrane transport"/>
    <property type="evidence" value="ECO:0007669"/>
    <property type="project" value="TreeGrafter"/>
</dbReference>
<keyword evidence="3 6" id="KW-1133">Transmembrane helix</keyword>
<evidence type="ECO:0000259" key="7">
    <source>
        <dbReference type="PROSITE" id="PS50850"/>
    </source>
</evidence>
<feature type="transmembrane region" description="Helical" evidence="6">
    <location>
        <begin position="369"/>
        <end position="388"/>
    </location>
</feature>
<evidence type="ECO:0000256" key="3">
    <source>
        <dbReference type="ARBA" id="ARBA00022989"/>
    </source>
</evidence>
<dbReference type="GO" id="GO:0061513">
    <property type="term" value="F:glucose 6-phosphate:phosphate antiporter activity"/>
    <property type="evidence" value="ECO:0007669"/>
    <property type="project" value="TreeGrafter"/>
</dbReference>
<feature type="transmembrane region" description="Helical" evidence="6">
    <location>
        <begin position="301"/>
        <end position="324"/>
    </location>
</feature>
<feature type="transmembrane region" description="Helical" evidence="6">
    <location>
        <begin position="214"/>
        <end position="233"/>
    </location>
</feature>